<evidence type="ECO:0000313" key="13">
    <source>
        <dbReference type="Proteomes" id="UP000335415"/>
    </source>
</evidence>
<dbReference type="PANTHER" id="PTHR30042:SF2">
    <property type="entry name" value="POTASSIUM-TRANSPORTING ATPASE KDPC SUBUNIT"/>
    <property type="match status" value="1"/>
</dbReference>
<keyword evidence="1 11" id="KW-0813">Transport</keyword>
<dbReference type="PIRSF" id="PIRSF001296">
    <property type="entry name" value="K_ATPase_KdpC"/>
    <property type="match status" value="1"/>
</dbReference>
<dbReference type="InterPro" id="IPR003820">
    <property type="entry name" value="KdpC"/>
</dbReference>
<dbReference type="GO" id="GO:0008556">
    <property type="term" value="F:P-type potassium transmembrane transporter activity"/>
    <property type="evidence" value="ECO:0007669"/>
    <property type="project" value="InterPro"/>
</dbReference>
<evidence type="ECO:0000256" key="3">
    <source>
        <dbReference type="ARBA" id="ARBA00022538"/>
    </source>
</evidence>
<evidence type="ECO:0000313" key="12">
    <source>
        <dbReference type="EMBL" id="KAA9001358.1"/>
    </source>
</evidence>
<evidence type="ECO:0000256" key="11">
    <source>
        <dbReference type="HAMAP-Rule" id="MF_00276"/>
    </source>
</evidence>
<evidence type="ECO:0000256" key="10">
    <source>
        <dbReference type="ARBA" id="ARBA00023136"/>
    </source>
</evidence>
<keyword evidence="10 11" id="KW-0472">Membrane</keyword>
<comment type="subcellular location">
    <subcellularLocation>
        <location evidence="11">Cell membrane</location>
        <topology evidence="11">Single-pass membrane protein</topology>
    </subcellularLocation>
</comment>
<reference evidence="12 13" key="1">
    <citation type="submission" date="2019-09" db="EMBL/GenBank/DDBJ databases">
        <authorList>
            <person name="Li Y."/>
        </authorList>
    </citation>
    <scope>NUCLEOTIDE SEQUENCE [LARGE SCALE GENOMIC DNA]</scope>
    <source>
        <strain evidence="12 13">L3-3HA</strain>
    </source>
</reference>
<evidence type="ECO:0000256" key="7">
    <source>
        <dbReference type="ARBA" id="ARBA00022958"/>
    </source>
</evidence>
<evidence type="ECO:0000256" key="1">
    <source>
        <dbReference type="ARBA" id="ARBA00022448"/>
    </source>
</evidence>
<protein>
    <recommendedName>
        <fullName evidence="11">Potassium-transporting ATPase KdpC subunit</fullName>
    </recommendedName>
    <alternativeName>
        <fullName evidence="11">ATP phosphohydrolase [potassium-transporting] C chain</fullName>
    </alternativeName>
    <alternativeName>
        <fullName evidence="11">Potassium-binding and translocating subunit C</fullName>
    </alternativeName>
    <alternativeName>
        <fullName evidence="11">Potassium-translocating ATPase C chain</fullName>
    </alternativeName>
</protein>
<dbReference type="GO" id="GO:0005886">
    <property type="term" value="C:plasma membrane"/>
    <property type="evidence" value="ECO:0007669"/>
    <property type="project" value="UniProtKB-SubCell"/>
</dbReference>
<keyword evidence="13" id="KW-1185">Reference proteome</keyword>
<dbReference type="RefSeq" id="WP_150434629.1">
    <property type="nucleotide sequence ID" value="NZ_VYKJ01000003.1"/>
</dbReference>
<evidence type="ECO:0000256" key="2">
    <source>
        <dbReference type="ARBA" id="ARBA00022475"/>
    </source>
</evidence>
<dbReference type="Pfam" id="PF02669">
    <property type="entry name" value="KdpC"/>
    <property type="match status" value="1"/>
</dbReference>
<dbReference type="PANTHER" id="PTHR30042">
    <property type="entry name" value="POTASSIUM-TRANSPORTING ATPASE C CHAIN"/>
    <property type="match status" value="1"/>
</dbReference>
<comment type="function">
    <text evidence="11">Part of the high-affinity ATP-driven potassium transport (or Kdp) system, which catalyzes the hydrolysis of ATP coupled with the electrogenic transport of potassium into the cytoplasm. This subunit acts as a catalytic chaperone that increases the ATP-binding affinity of the ATP-hydrolyzing subunit KdpB by the formation of a transient KdpB/KdpC/ATP ternary complex.</text>
</comment>
<dbReference type="GO" id="GO:0005524">
    <property type="term" value="F:ATP binding"/>
    <property type="evidence" value="ECO:0007669"/>
    <property type="project" value="UniProtKB-UniRule"/>
</dbReference>
<keyword evidence="9 11" id="KW-0406">Ion transport</keyword>
<sequence length="191" mass="20099">MNLLRPAISVFILLALLTGAGYPLLTTGLAQWWFPAASNGSLLGHGDRPRGSLLIGQNFTRADYFHGRPSATAETPYNPLASSGSNLALSNPAQDEAIKQRVAALRAANPAAGAPVPTELVTASASGLDPHISPAAAIWQIPRVAQARRLSAAALTRLVEANTTRPLPYFIGEPVVNVLELNMALDALPKH</sequence>
<proteinExistence type="inferred from homology"/>
<dbReference type="NCBIfam" id="TIGR00681">
    <property type="entry name" value="kdpC"/>
    <property type="match status" value="1"/>
</dbReference>
<keyword evidence="2 11" id="KW-1003">Cell membrane</keyword>
<keyword evidence="8 11" id="KW-1133">Transmembrane helix</keyword>
<evidence type="ECO:0000256" key="6">
    <source>
        <dbReference type="ARBA" id="ARBA00022840"/>
    </source>
</evidence>
<keyword evidence="6 11" id="KW-0067">ATP-binding</keyword>
<evidence type="ECO:0000256" key="5">
    <source>
        <dbReference type="ARBA" id="ARBA00022741"/>
    </source>
</evidence>
<keyword evidence="7 11" id="KW-0630">Potassium</keyword>
<organism evidence="12 13">
    <name type="scientific">Affinibrenneria salicis</name>
    <dbReference type="NCBI Taxonomy" id="2590031"/>
    <lineage>
        <taxon>Bacteria</taxon>
        <taxon>Pseudomonadati</taxon>
        <taxon>Pseudomonadota</taxon>
        <taxon>Gammaproteobacteria</taxon>
        <taxon>Enterobacterales</taxon>
        <taxon>Pectobacteriaceae</taxon>
        <taxon>Affinibrenneria</taxon>
    </lineage>
</organism>
<dbReference type="OrthoDB" id="9788285at2"/>
<dbReference type="HAMAP" id="MF_00276">
    <property type="entry name" value="KdpC"/>
    <property type="match status" value="1"/>
</dbReference>
<name>A0A5J5G3F0_9GAMM</name>
<accession>A0A5J5G3F0</accession>
<gene>
    <name evidence="11 12" type="primary">kdpC</name>
    <name evidence="12" type="ORF">FJU30_09090</name>
</gene>
<keyword evidence="3 11" id="KW-0633">Potassium transport</keyword>
<comment type="similarity">
    <text evidence="11">Belongs to the KdpC family.</text>
</comment>
<dbReference type="Proteomes" id="UP000335415">
    <property type="component" value="Unassembled WGS sequence"/>
</dbReference>
<evidence type="ECO:0000256" key="9">
    <source>
        <dbReference type="ARBA" id="ARBA00023065"/>
    </source>
</evidence>
<evidence type="ECO:0000256" key="4">
    <source>
        <dbReference type="ARBA" id="ARBA00022692"/>
    </source>
</evidence>
<comment type="subunit">
    <text evidence="11">The system is composed of three essential subunits: KdpA, KdpB and KdpC.</text>
</comment>
<dbReference type="EMBL" id="VYKJ01000003">
    <property type="protein sequence ID" value="KAA9001358.1"/>
    <property type="molecule type" value="Genomic_DNA"/>
</dbReference>
<keyword evidence="5 11" id="KW-0547">Nucleotide-binding</keyword>
<dbReference type="AlphaFoldDB" id="A0A5J5G3F0"/>
<evidence type="ECO:0000256" key="8">
    <source>
        <dbReference type="ARBA" id="ARBA00022989"/>
    </source>
</evidence>
<dbReference type="NCBIfam" id="NF001454">
    <property type="entry name" value="PRK00315.1"/>
    <property type="match status" value="1"/>
</dbReference>
<comment type="caution">
    <text evidence="12">The sequence shown here is derived from an EMBL/GenBank/DDBJ whole genome shotgun (WGS) entry which is preliminary data.</text>
</comment>
<keyword evidence="4 11" id="KW-0812">Transmembrane</keyword>